<feature type="transmembrane region" description="Helical" evidence="8">
    <location>
        <begin position="20"/>
        <end position="46"/>
    </location>
</feature>
<comment type="caution">
    <text evidence="10">The sequence shown here is derived from an EMBL/GenBank/DDBJ whole genome shotgun (WGS) entry which is preliminary data.</text>
</comment>
<keyword evidence="3" id="KW-0813">Transport</keyword>
<dbReference type="Pfam" id="PF01061">
    <property type="entry name" value="ABC2_membrane"/>
    <property type="match status" value="1"/>
</dbReference>
<evidence type="ECO:0000256" key="2">
    <source>
        <dbReference type="ARBA" id="ARBA00007783"/>
    </source>
</evidence>
<comment type="similarity">
    <text evidence="2">Belongs to the ABC-2 integral membrane protein family.</text>
</comment>
<dbReference type="GO" id="GO:0015920">
    <property type="term" value="P:lipopolysaccharide transport"/>
    <property type="evidence" value="ECO:0007669"/>
    <property type="project" value="TreeGrafter"/>
</dbReference>
<evidence type="ECO:0000259" key="9">
    <source>
        <dbReference type="Pfam" id="PF01061"/>
    </source>
</evidence>
<comment type="subcellular location">
    <subcellularLocation>
        <location evidence="1">Cell inner membrane</location>
        <topology evidence="1">Multi-pass membrane protein</topology>
    </subcellularLocation>
</comment>
<evidence type="ECO:0000256" key="6">
    <source>
        <dbReference type="ARBA" id="ARBA00022989"/>
    </source>
</evidence>
<dbReference type="AlphaFoldDB" id="A0A150X452"/>
<feature type="transmembrane region" description="Helical" evidence="8">
    <location>
        <begin position="189"/>
        <end position="209"/>
    </location>
</feature>
<dbReference type="EMBL" id="LRPC01000028">
    <property type="protein sequence ID" value="KYG73477.1"/>
    <property type="molecule type" value="Genomic_DNA"/>
</dbReference>
<gene>
    <name evidence="10" type="ORF">AWW68_12345</name>
</gene>
<evidence type="ECO:0000256" key="4">
    <source>
        <dbReference type="ARBA" id="ARBA00022475"/>
    </source>
</evidence>
<sequence>MTAIFFFVLGNKVGSDLENYILYIYSGFIFWNVLAGSTGSSASCFQDNFSLIKKVYFPRFLMPFSHVISKLPDLAISFMALLFALLYFNLDVNIYQFAFFTLLSIIDLVLFGVGLCLIASVLTVRFKGFSVIQPLLTQAFFFVSPIIFDINLTIENSLVRALIRLNVFTGILEIFRFGIFNHSISTHIVVIYSVCAFLICICGLVLFNYEDVTLSDKI</sequence>
<dbReference type="Proteomes" id="UP000075606">
    <property type="component" value="Unassembled WGS sequence"/>
</dbReference>
<name>A0A150X452_9BACT</name>
<keyword evidence="4" id="KW-1003">Cell membrane</keyword>
<evidence type="ECO:0000256" key="3">
    <source>
        <dbReference type="ARBA" id="ARBA00022448"/>
    </source>
</evidence>
<protein>
    <recommendedName>
        <fullName evidence="9">ABC-2 type transporter transmembrane domain-containing protein</fullName>
    </recommendedName>
</protein>
<evidence type="ECO:0000256" key="1">
    <source>
        <dbReference type="ARBA" id="ARBA00004429"/>
    </source>
</evidence>
<dbReference type="PANTHER" id="PTHR30413">
    <property type="entry name" value="INNER MEMBRANE TRANSPORT PERMEASE"/>
    <property type="match status" value="1"/>
</dbReference>
<keyword evidence="5 8" id="KW-0812">Transmembrane</keyword>
<feature type="transmembrane region" description="Helical" evidence="8">
    <location>
        <begin position="135"/>
        <end position="152"/>
    </location>
</feature>
<evidence type="ECO:0000256" key="5">
    <source>
        <dbReference type="ARBA" id="ARBA00022692"/>
    </source>
</evidence>
<dbReference type="InterPro" id="IPR013525">
    <property type="entry name" value="ABC2_TM"/>
</dbReference>
<feature type="transmembrane region" description="Helical" evidence="8">
    <location>
        <begin position="94"/>
        <end position="123"/>
    </location>
</feature>
<organism evidence="10 11">
    <name type="scientific">Roseivirga spongicola</name>
    <dbReference type="NCBI Taxonomy" id="333140"/>
    <lineage>
        <taxon>Bacteria</taxon>
        <taxon>Pseudomonadati</taxon>
        <taxon>Bacteroidota</taxon>
        <taxon>Cytophagia</taxon>
        <taxon>Cytophagales</taxon>
        <taxon>Roseivirgaceae</taxon>
        <taxon>Roseivirga</taxon>
    </lineage>
</organism>
<keyword evidence="6 8" id="KW-1133">Transmembrane helix</keyword>
<dbReference type="GO" id="GO:0140359">
    <property type="term" value="F:ABC-type transporter activity"/>
    <property type="evidence" value="ECO:0007669"/>
    <property type="project" value="InterPro"/>
</dbReference>
<evidence type="ECO:0000313" key="11">
    <source>
        <dbReference type="Proteomes" id="UP000075606"/>
    </source>
</evidence>
<feature type="domain" description="ABC-2 type transporter transmembrane" evidence="9">
    <location>
        <begin position="6"/>
        <end position="180"/>
    </location>
</feature>
<feature type="transmembrane region" description="Helical" evidence="8">
    <location>
        <begin position="158"/>
        <end position="177"/>
    </location>
</feature>
<evidence type="ECO:0000313" key="10">
    <source>
        <dbReference type="EMBL" id="KYG73477.1"/>
    </source>
</evidence>
<dbReference type="STRING" id="333140.AWW68_12345"/>
<dbReference type="PANTHER" id="PTHR30413:SF8">
    <property type="entry name" value="TRANSPORT PERMEASE PROTEIN"/>
    <property type="match status" value="1"/>
</dbReference>
<dbReference type="GO" id="GO:0005886">
    <property type="term" value="C:plasma membrane"/>
    <property type="evidence" value="ECO:0007669"/>
    <property type="project" value="UniProtKB-SubCell"/>
</dbReference>
<reference evidence="10 11" key="1">
    <citation type="submission" date="2016-01" db="EMBL/GenBank/DDBJ databases">
        <title>Genome sequencing of Roseivirga spongicola UST030701-084.</title>
        <authorList>
            <person name="Selvaratnam C."/>
            <person name="Thevarajoo S."/>
            <person name="Goh K.M."/>
            <person name="Ee R."/>
            <person name="Chan K.-G."/>
            <person name="Chong C.S."/>
        </authorList>
    </citation>
    <scope>NUCLEOTIDE SEQUENCE [LARGE SCALE GENOMIC DNA]</scope>
    <source>
        <strain evidence="10 11">UST030701-084</strain>
    </source>
</reference>
<keyword evidence="7 8" id="KW-0472">Membrane</keyword>
<feature type="transmembrane region" description="Helical" evidence="8">
    <location>
        <begin position="67"/>
        <end position="88"/>
    </location>
</feature>
<keyword evidence="11" id="KW-1185">Reference proteome</keyword>
<accession>A0A150X452</accession>
<evidence type="ECO:0000256" key="7">
    <source>
        <dbReference type="ARBA" id="ARBA00023136"/>
    </source>
</evidence>
<evidence type="ECO:0000256" key="8">
    <source>
        <dbReference type="SAM" id="Phobius"/>
    </source>
</evidence>
<proteinExistence type="inferred from homology"/>